<feature type="compositionally biased region" description="Polar residues" evidence="4">
    <location>
        <begin position="1017"/>
        <end position="1027"/>
    </location>
</feature>
<feature type="compositionally biased region" description="Acidic residues" evidence="4">
    <location>
        <begin position="278"/>
        <end position="295"/>
    </location>
</feature>
<reference evidence="6" key="1">
    <citation type="submission" date="2020-12" db="EMBL/GenBank/DDBJ databases">
        <title>Metabolic potential, ecology and presence of endohyphal bacteria is reflected in genomic diversity of Mucoromycotina.</title>
        <authorList>
            <person name="Muszewska A."/>
            <person name="Okrasinska A."/>
            <person name="Steczkiewicz K."/>
            <person name="Drgas O."/>
            <person name="Orlowska M."/>
            <person name="Perlinska-Lenart U."/>
            <person name="Aleksandrzak-Piekarczyk T."/>
            <person name="Szatraj K."/>
            <person name="Zielenkiewicz U."/>
            <person name="Pilsyk S."/>
            <person name="Malc E."/>
            <person name="Mieczkowski P."/>
            <person name="Kruszewska J.S."/>
            <person name="Biernat P."/>
            <person name="Pawlowska J."/>
        </authorList>
    </citation>
    <scope>NUCLEOTIDE SEQUENCE</scope>
    <source>
        <strain evidence="6">WA0000067209</strain>
    </source>
</reference>
<dbReference type="EMBL" id="JAEPQZ010000013">
    <property type="protein sequence ID" value="KAG2174124.1"/>
    <property type="molecule type" value="Genomic_DNA"/>
</dbReference>
<feature type="compositionally biased region" description="Polar residues" evidence="4">
    <location>
        <begin position="300"/>
        <end position="310"/>
    </location>
</feature>
<dbReference type="Gene3D" id="1.10.840.10">
    <property type="entry name" value="Ras guanine-nucleotide exchange factors catalytic domain"/>
    <property type="match status" value="1"/>
</dbReference>
<feature type="compositionally biased region" description="Pro residues" evidence="4">
    <location>
        <begin position="982"/>
        <end position="992"/>
    </location>
</feature>
<sequence length="1046" mass="114673">MEEPQLLLSQAASALDAGNTKDAYLGYIGAMELSLHRLREAKFVHHSMVSYPTHYEALVCMLRESLDSLDTIVLKRGRSSPTSSHSVSNINHNHRTASPTLEKKRNISKTSNFQHGKQPSPGADEVDETQSIGSDQSSHTKSPPLKPPKPSRMQKPTVAPKPLWKPPRSNSPANTQPPADSDDTTSTLSPPFVPKTPSPNTIHPIPKPTIKRPVPLPPAISTSTSSSTAASSLKLPSAIAKSSVKQRPRASSVSFADQYVESSEESEPQQPTTPTQVIDDDDDDDDDDDLDEEVDFGLSEDSNTQSLLRRSSSPNLYNLREKSAAISLSTSLPSRSVRPKTMDVTRESTEISTIRIVGEGHVDPTDLVPAQTNPGDSLAPPNSFGDQPSDYVPNIPVPPLLTTYRQIQEKLNKVEGKLSKLKTQKQRMLRDDEIAYSSDSDEEDIQVYTTEESLNQAIFEYTSLTAETKDTLNKVRTLYMSAATVPSVTQFPAHLIAYQLTLIESAIFAEIPPESLLTHSARSPHPRIVASTDFFNYTTRFIEHSILLQQEAAHRAEHVHLWVKVAGKCLALNNYQTLKAIVSALGTPPVQRLKRTWACIPKKSLAKLETLGQLMSEANNYGNYREHMGMINTSGEDRSSAISIKPVHILKPTVPFLGTFIHDMTYLLAAVKSLPDPTDDPRIQGILLFMHQFQSGPKYPEIPPSAYIKLSQKHSFRPASITSALHRSSSSKTRMSNSVFFGGSNGSVVDDFDVGKEIEVQQQIITQYILMRPWVSEKNVDDLSLLREPPKQRRGSSPGHARTRSGTGSGTYSSSGLSTNGSISRFSTGNLSANTTASGSGSDSRPTSTEEANNHISEESSPTAAEGKQRGSFWSFTNPLRKTSDTSRSHLGSVVSRRSVSDLRTSVPESVGENVEYEKENEIDEDLDKLVPPAKPEVNIRPASEGSVWKDVADQAARQQPKAYTSKDALSIMPSTLKTFTPPKPPSVPKVPPRQIQELSPPKPPIRPLAQPPSIPTRHSNAISAHTRSTEDELMAALAKRYTSEN</sequence>
<feature type="compositionally biased region" description="Polar residues" evidence="4">
    <location>
        <begin position="872"/>
        <end position="881"/>
    </location>
</feature>
<dbReference type="GO" id="GO:0007265">
    <property type="term" value="P:Ras protein signal transduction"/>
    <property type="evidence" value="ECO:0007669"/>
    <property type="project" value="TreeGrafter"/>
</dbReference>
<protein>
    <recommendedName>
        <fullName evidence="5">Ras-GEF domain-containing protein</fullName>
    </recommendedName>
</protein>
<dbReference type="PROSITE" id="PS50009">
    <property type="entry name" value="RASGEF_CAT"/>
    <property type="match status" value="1"/>
</dbReference>
<proteinExistence type="predicted"/>
<keyword evidence="1 2" id="KW-0344">Guanine-nucleotide releasing factor</keyword>
<comment type="caution">
    <text evidence="6">The sequence shown here is derived from an EMBL/GenBank/DDBJ whole genome shotgun (WGS) entry which is preliminary data.</text>
</comment>
<evidence type="ECO:0000256" key="2">
    <source>
        <dbReference type="PROSITE-ProRule" id="PRU00168"/>
    </source>
</evidence>
<feature type="region of interest" description="Disordered" evidence="4">
    <location>
        <begin position="77"/>
        <end position="310"/>
    </location>
</feature>
<keyword evidence="7" id="KW-1185">Reference proteome</keyword>
<keyword evidence="3" id="KW-0175">Coiled coil</keyword>
<feature type="compositionally biased region" description="Low complexity" evidence="4">
    <location>
        <begin position="268"/>
        <end position="277"/>
    </location>
</feature>
<dbReference type="Proteomes" id="UP000654370">
    <property type="component" value="Unassembled WGS sequence"/>
</dbReference>
<dbReference type="InterPro" id="IPR001895">
    <property type="entry name" value="RASGEF_cat_dom"/>
</dbReference>
<accession>A0A8H7PID0</accession>
<dbReference type="PANTHER" id="PTHR23113:SF368">
    <property type="entry name" value="CELL DIVISION CONTROL PROTEIN 25"/>
    <property type="match status" value="1"/>
</dbReference>
<dbReference type="SUPFAM" id="SSF48366">
    <property type="entry name" value="Ras GEF"/>
    <property type="match status" value="1"/>
</dbReference>
<dbReference type="GO" id="GO:0005085">
    <property type="term" value="F:guanyl-nucleotide exchange factor activity"/>
    <property type="evidence" value="ECO:0007669"/>
    <property type="project" value="UniProtKB-KW"/>
</dbReference>
<evidence type="ECO:0000313" key="6">
    <source>
        <dbReference type="EMBL" id="KAG2174124.1"/>
    </source>
</evidence>
<dbReference type="InterPro" id="IPR023578">
    <property type="entry name" value="Ras_GEF_dom_sf"/>
</dbReference>
<evidence type="ECO:0000259" key="5">
    <source>
        <dbReference type="PROSITE" id="PS50009"/>
    </source>
</evidence>
<evidence type="ECO:0000256" key="4">
    <source>
        <dbReference type="SAM" id="MobiDB-lite"/>
    </source>
</evidence>
<dbReference type="SMART" id="SM00147">
    <property type="entry name" value="RasGEF"/>
    <property type="match status" value="1"/>
</dbReference>
<feature type="coiled-coil region" evidence="3">
    <location>
        <begin position="404"/>
        <end position="431"/>
    </location>
</feature>
<organism evidence="6 7">
    <name type="scientific">Mortierella isabellina</name>
    <name type="common">Filamentous fungus</name>
    <name type="synonym">Umbelopsis isabellina</name>
    <dbReference type="NCBI Taxonomy" id="91625"/>
    <lineage>
        <taxon>Eukaryota</taxon>
        <taxon>Fungi</taxon>
        <taxon>Fungi incertae sedis</taxon>
        <taxon>Mucoromycota</taxon>
        <taxon>Mucoromycotina</taxon>
        <taxon>Umbelopsidomycetes</taxon>
        <taxon>Umbelopsidales</taxon>
        <taxon>Umbelopsidaceae</taxon>
        <taxon>Umbelopsis</taxon>
    </lineage>
</organism>
<feature type="compositionally biased region" description="Low complexity" evidence="4">
    <location>
        <begin position="219"/>
        <end position="238"/>
    </location>
</feature>
<name>A0A8H7PID0_MORIS</name>
<feature type="region of interest" description="Disordered" evidence="4">
    <location>
        <begin position="787"/>
        <end position="922"/>
    </location>
</feature>
<evidence type="ECO:0000313" key="7">
    <source>
        <dbReference type="Proteomes" id="UP000654370"/>
    </source>
</evidence>
<feature type="region of interest" description="Disordered" evidence="4">
    <location>
        <begin position="976"/>
        <end position="1031"/>
    </location>
</feature>
<feature type="compositionally biased region" description="Polar residues" evidence="4">
    <location>
        <begin position="825"/>
        <end position="851"/>
    </location>
</feature>
<feature type="compositionally biased region" description="Polar residues" evidence="4">
    <location>
        <begin position="108"/>
        <end position="117"/>
    </location>
</feature>
<feature type="compositionally biased region" description="Low complexity" evidence="4">
    <location>
        <begin position="889"/>
        <end position="907"/>
    </location>
</feature>
<dbReference type="PANTHER" id="PTHR23113">
    <property type="entry name" value="GUANINE NUCLEOTIDE EXCHANGE FACTOR"/>
    <property type="match status" value="1"/>
</dbReference>
<dbReference type="InterPro" id="IPR008937">
    <property type="entry name" value="Ras-like_GEF"/>
</dbReference>
<evidence type="ECO:0000256" key="3">
    <source>
        <dbReference type="SAM" id="Coils"/>
    </source>
</evidence>
<dbReference type="Pfam" id="PF00617">
    <property type="entry name" value="RasGEF"/>
    <property type="match status" value="1"/>
</dbReference>
<feature type="compositionally biased region" description="Pro residues" evidence="4">
    <location>
        <begin position="1001"/>
        <end position="1015"/>
    </location>
</feature>
<feature type="compositionally biased region" description="Polar residues" evidence="4">
    <location>
        <begin position="243"/>
        <end position="255"/>
    </location>
</feature>
<dbReference type="InterPro" id="IPR036964">
    <property type="entry name" value="RASGEF_cat_dom_sf"/>
</dbReference>
<dbReference type="GO" id="GO:0005886">
    <property type="term" value="C:plasma membrane"/>
    <property type="evidence" value="ECO:0007669"/>
    <property type="project" value="TreeGrafter"/>
</dbReference>
<gene>
    <name evidence="6" type="ORF">INT43_004144</name>
</gene>
<feature type="domain" description="Ras-GEF" evidence="5">
    <location>
        <begin position="492"/>
        <end position="739"/>
    </location>
</feature>
<evidence type="ECO:0000256" key="1">
    <source>
        <dbReference type="ARBA" id="ARBA00022658"/>
    </source>
</evidence>
<feature type="compositionally biased region" description="Polar residues" evidence="4">
    <location>
        <begin position="168"/>
        <end position="189"/>
    </location>
</feature>
<dbReference type="OrthoDB" id="546434at2759"/>
<dbReference type="AlphaFoldDB" id="A0A8H7PID0"/>
<feature type="compositionally biased region" description="Low complexity" evidence="4">
    <location>
        <begin position="804"/>
        <end position="824"/>
    </location>
</feature>